<dbReference type="AlphaFoldDB" id="A0A2M9ZJX1"/>
<sequence length="102" mass="11629">MITRKALVCIALLFLPALSFADTVRNNKTNEVIENVKTSETEQGVIVEYEDGTKRGFDRTIVTVEKKDVAWKQKEEEDYPAKQRYIDYGIMGGMALLFLLLP</sequence>
<feature type="signal peptide" evidence="1">
    <location>
        <begin position="1"/>
        <end position="21"/>
    </location>
</feature>
<dbReference type="EMBL" id="NPDY01000011">
    <property type="protein sequence ID" value="PJZ69271.1"/>
    <property type="molecule type" value="Genomic_DNA"/>
</dbReference>
<reference evidence="4 5" key="1">
    <citation type="submission" date="2017-07" db="EMBL/GenBank/DDBJ databases">
        <title>Leptospira spp. isolated from tropical soils.</title>
        <authorList>
            <person name="Thibeaux R."/>
            <person name="Iraola G."/>
            <person name="Ferres I."/>
            <person name="Bierque E."/>
            <person name="Girault D."/>
            <person name="Soupe-Gilbert M.-E."/>
            <person name="Picardeau M."/>
            <person name="Goarant C."/>
        </authorList>
    </citation>
    <scope>NUCLEOTIDE SEQUENCE [LARGE SCALE GENOMIC DNA]</scope>
    <source>
        <strain evidence="3 5">FH1-B-B1</strain>
        <strain evidence="2 4">FH1-B-C1</strain>
    </source>
</reference>
<dbReference type="OrthoDB" id="346059at2"/>
<name>A0A2M9ZJX1_9LEPT</name>
<keyword evidence="4" id="KW-1185">Reference proteome</keyword>
<evidence type="ECO:0000313" key="4">
    <source>
        <dbReference type="Proteomes" id="UP000231962"/>
    </source>
</evidence>
<feature type="chain" id="PRO_5014598888" evidence="1">
    <location>
        <begin position="22"/>
        <end position="102"/>
    </location>
</feature>
<proteinExistence type="predicted"/>
<evidence type="ECO:0000256" key="1">
    <source>
        <dbReference type="SAM" id="SignalP"/>
    </source>
</evidence>
<dbReference type="RefSeq" id="WP_100714324.1">
    <property type="nucleotide sequence ID" value="NZ_NPDY01000011.1"/>
</dbReference>
<keyword evidence="1" id="KW-0732">Signal</keyword>
<dbReference type="NCBIfam" id="NF047525">
    <property type="entry name" value="LIMLP_04285_fam"/>
    <property type="match status" value="1"/>
</dbReference>
<protein>
    <submittedName>
        <fullName evidence="3">Uncharacterized protein</fullName>
    </submittedName>
</protein>
<accession>A0A2M9ZJX1</accession>
<dbReference type="Proteomes" id="UP000231962">
    <property type="component" value="Unassembled WGS sequence"/>
</dbReference>
<dbReference type="Proteomes" id="UP000231990">
    <property type="component" value="Unassembled WGS sequence"/>
</dbReference>
<dbReference type="EMBL" id="NPDZ01000010">
    <property type="protein sequence ID" value="PJZ72347.1"/>
    <property type="molecule type" value="Genomic_DNA"/>
</dbReference>
<evidence type="ECO:0000313" key="5">
    <source>
        <dbReference type="Proteomes" id="UP000231990"/>
    </source>
</evidence>
<organism evidence="3 5">
    <name type="scientific">Leptospira perolatii</name>
    <dbReference type="NCBI Taxonomy" id="2023191"/>
    <lineage>
        <taxon>Bacteria</taxon>
        <taxon>Pseudomonadati</taxon>
        <taxon>Spirochaetota</taxon>
        <taxon>Spirochaetia</taxon>
        <taxon>Leptospirales</taxon>
        <taxon>Leptospiraceae</taxon>
        <taxon>Leptospira</taxon>
    </lineage>
</organism>
<evidence type="ECO:0000313" key="2">
    <source>
        <dbReference type="EMBL" id="PJZ69271.1"/>
    </source>
</evidence>
<comment type="caution">
    <text evidence="3">The sequence shown here is derived from an EMBL/GenBank/DDBJ whole genome shotgun (WGS) entry which is preliminary data.</text>
</comment>
<evidence type="ECO:0000313" key="3">
    <source>
        <dbReference type="EMBL" id="PJZ72347.1"/>
    </source>
</evidence>
<gene>
    <name evidence="2" type="ORF">CH360_12215</name>
    <name evidence="3" type="ORF">CH373_14405</name>
</gene>